<accession>A0AA41W5Z2</accession>
<dbReference type="AlphaFoldDB" id="A0AA41W5Z2"/>
<feature type="chain" id="PRO_5041316105" evidence="1">
    <location>
        <begin position="20"/>
        <end position="286"/>
    </location>
</feature>
<dbReference type="EMBL" id="JAMQGP010000002">
    <property type="protein sequence ID" value="MCM2679183.1"/>
    <property type="molecule type" value="Genomic_DNA"/>
</dbReference>
<reference evidence="2 3" key="1">
    <citation type="journal article" date="2013" name="Antonie Van Leeuwenhoek">
        <title>Echinimonas agarilytica gen. nov., sp. nov., a new gammaproteobacterium isolated from the sea urchin Strongylocentrotus intermedius.</title>
        <authorList>
            <person name="Nedashkovskaya O.I."/>
            <person name="Stenkova A.M."/>
            <person name="Zhukova N.V."/>
            <person name="Van Trappen S."/>
            <person name="Lee J.S."/>
            <person name="Kim S.B."/>
        </authorList>
    </citation>
    <scope>NUCLEOTIDE SEQUENCE [LARGE SCALE GENOMIC DNA]</scope>
    <source>
        <strain evidence="2 3">KMM 6351</strain>
    </source>
</reference>
<dbReference type="Gene3D" id="3.40.30.10">
    <property type="entry name" value="Glutaredoxin"/>
    <property type="match status" value="1"/>
</dbReference>
<comment type="caution">
    <text evidence="2">The sequence shown here is derived from an EMBL/GenBank/DDBJ whole genome shotgun (WGS) entry which is preliminary data.</text>
</comment>
<evidence type="ECO:0000313" key="2">
    <source>
        <dbReference type="EMBL" id="MCM2679183.1"/>
    </source>
</evidence>
<organism evidence="2 3">
    <name type="scientific">Echinimonas agarilytica</name>
    <dbReference type="NCBI Taxonomy" id="1215918"/>
    <lineage>
        <taxon>Bacteria</taxon>
        <taxon>Pseudomonadati</taxon>
        <taxon>Pseudomonadota</taxon>
        <taxon>Gammaproteobacteria</taxon>
        <taxon>Alteromonadales</taxon>
        <taxon>Echinimonadaceae</taxon>
        <taxon>Echinimonas</taxon>
    </lineage>
</organism>
<evidence type="ECO:0000256" key="1">
    <source>
        <dbReference type="SAM" id="SignalP"/>
    </source>
</evidence>
<keyword evidence="3" id="KW-1185">Reference proteome</keyword>
<keyword evidence="1" id="KW-0732">Signal</keyword>
<protein>
    <submittedName>
        <fullName evidence="2">Thioredoxin fold domain-containing protein</fullName>
    </submittedName>
</protein>
<gene>
    <name evidence="2" type="ORF">NAF29_05765</name>
</gene>
<dbReference type="SUPFAM" id="SSF52833">
    <property type="entry name" value="Thioredoxin-like"/>
    <property type="match status" value="1"/>
</dbReference>
<name>A0AA41W5Z2_9GAMM</name>
<dbReference type="RefSeq" id="WP_251260543.1">
    <property type="nucleotide sequence ID" value="NZ_JAMQGP010000002.1"/>
</dbReference>
<dbReference type="InterPro" id="IPR036249">
    <property type="entry name" value="Thioredoxin-like_sf"/>
</dbReference>
<feature type="signal peptide" evidence="1">
    <location>
        <begin position="1"/>
        <end position="19"/>
    </location>
</feature>
<proteinExistence type="predicted"/>
<dbReference type="Proteomes" id="UP001165393">
    <property type="component" value="Unassembled WGS sequence"/>
</dbReference>
<evidence type="ECO:0000313" key="3">
    <source>
        <dbReference type="Proteomes" id="UP001165393"/>
    </source>
</evidence>
<sequence>MSRLWAVVCLCAAIFQTYAKPLLIPSKELHSEFLIEAWKPNAPSIVVFKDPNCGYCIKALQNLERYQDFNVFMFWSPILGASSVAKVNDIFECSDPLSLDVFSAVVNRQPVLCNDADGGKTLRLRTLNDAMISNYDPNSVPSYYFGGQRVNVSSLERFQKDIIRNIMPVQLDWSRYEPIRIDQQGHQGLANAIVFMPASRPNKVDVAALLKNDIRYNWYIAGEQCEASACDQDIHAKASSELRLLLNVTNTEQPTVVINGMVIQPERYAYYLHADVIDTLQGLTAG</sequence>